<evidence type="ECO:0000256" key="1">
    <source>
        <dbReference type="SAM" id="Phobius"/>
    </source>
</evidence>
<dbReference type="RefSeq" id="WP_334576742.1">
    <property type="nucleotide sequence ID" value="NZ_JBEZVE010000013.1"/>
</dbReference>
<feature type="transmembrane region" description="Helical" evidence="1">
    <location>
        <begin position="40"/>
        <end position="63"/>
    </location>
</feature>
<keyword evidence="3" id="KW-1185">Reference proteome</keyword>
<dbReference type="Proteomes" id="UP001550739">
    <property type="component" value="Unassembled WGS sequence"/>
</dbReference>
<gene>
    <name evidence="2" type="ORF">AB0E89_24500</name>
</gene>
<proteinExistence type="predicted"/>
<name>A0ABV2ZM92_9ACTN</name>
<evidence type="ECO:0000313" key="2">
    <source>
        <dbReference type="EMBL" id="MEU3783670.1"/>
    </source>
</evidence>
<dbReference type="EMBL" id="JBEZVE010000013">
    <property type="protein sequence ID" value="MEU3783670.1"/>
    <property type="molecule type" value="Genomic_DNA"/>
</dbReference>
<reference evidence="2 3" key="1">
    <citation type="submission" date="2024-06" db="EMBL/GenBank/DDBJ databases">
        <title>The Natural Products Discovery Center: Release of the First 8490 Sequenced Strains for Exploring Actinobacteria Biosynthetic Diversity.</title>
        <authorList>
            <person name="Kalkreuter E."/>
            <person name="Kautsar S.A."/>
            <person name="Yang D."/>
            <person name="Bader C.D."/>
            <person name="Teijaro C.N."/>
            <person name="Fluegel L."/>
            <person name="Davis C.M."/>
            <person name="Simpson J.R."/>
            <person name="Lauterbach L."/>
            <person name="Steele A.D."/>
            <person name="Gui C."/>
            <person name="Meng S."/>
            <person name="Li G."/>
            <person name="Viehrig K."/>
            <person name="Ye F."/>
            <person name="Su P."/>
            <person name="Kiefer A.F."/>
            <person name="Nichols A."/>
            <person name="Cepeda A.J."/>
            <person name="Yan W."/>
            <person name="Fan B."/>
            <person name="Jiang Y."/>
            <person name="Adhikari A."/>
            <person name="Zheng C.-J."/>
            <person name="Schuster L."/>
            <person name="Cowan T.M."/>
            <person name="Smanski M.J."/>
            <person name="Chevrette M.G."/>
            <person name="De Carvalho L.P.S."/>
            <person name="Shen B."/>
        </authorList>
    </citation>
    <scope>NUCLEOTIDE SEQUENCE [LARGE SCALE GENOMIC DNA]</scope>
    <source>
        <strain evidence="2 3">NPDC033843</strain>
    </source>
</reference>
<sequence length="178" mass="19991">MASRASSETPASTAPVRIPALPGLGTTWYQRGARYWMRRVWTAVLLLTVLAFLCFASISLYRGFRTVLPPTARTAWDWAQVVASCVAVAWGWLVQRRRHRRDLLDPPGPDEFRMRKRDETHRSTGLAFVGRALVLIAAPVMPALAAFALGWSVAMLTVREYPSEAGARRWLERQGSRP</sequence>
<keyword evidence="1" id="KW-1133">Transmembrane helix</keyword>
<comment type="caution">
    <text evidence="2">The sequence shown here is derived from an EMBL/GenBank/DDBJ whole genome shotgun (WGS) entry which is preliminary data.</text>
</comment>
<organism evidence="2 3">
    <name type="scientific">Streptomyces sp. 900129855</name>
    <dbReference type="NCBI Taxonomy" id="3155129"/>
    <lineage>
        <taxon>Bacteria</taxon>
        <taxon>Bacillati</taxon>
        <taxon>Actinomycetota</taxon>
        <taxon>Actinomycetes</taxon>
        <taxon>Kitasatosporales</taxon>
        <taxon>Streptomycetaceae</taxon>
        <taxon>Streptomyces</taxon>
    </lineage>
</organism>
<feature type="transmembrane region" description="Helical" evidence="1">
    <location>
        <begin position="125"/>
        <end position="151"/>
    </location>
</feature>
<keyword evidence="1" id="KW-0812">Transmembrane</keyword>
<evidence type="ECO:0000313" key="3">
    <source>
        <dbReference type="Proteomes" id="UP001550739"/>
    </source>
</evidence>
<feature type="transmembrane region" description="Helical" evidence="1">
    <location>
        <begin position="75"/>
        <end position="94"/>
    </location>
</feature>
<keyword evidence="1" id="KW-0472">Membrane</keyword>
<accession>A0ABV2ZM92</accession>
<protein>
    <submittedName>
        <fullName evidence="2">Uncharacterized protein</fullName>
    </submittedName>
</protein>